<proteinExistence type="predicted"/>
<dbReference type="WBParaSite" id="Hba_12028">
    <property type="protein sequence ID" value="Hba_12028"/>
    <property type="gene ID" value="Hba_12028"/>
</dbReference>
<dbReference type="AlphaFoldDB" id="A0A1I7X3I2"/>
<feature type="compositionally biased region" description="Basic and acidic residues" evidence="1">
    <location>
        <begin position="83"/>
        <end position="98"/>
    </location>
</feature>
<feature type="region of interest" description="Disordered" evidence="1">
    <location>
        <begin position="83"/>
        <end position="118"/>
    </location>
</feature>
<organism evidence="2 3">
    <name type="scientific">Heterorhabditis bacteriophora</name>
    <name type="common">Entomopathogenic nematode worm</name>
    <dbReference type="NCBI Taxonomy" id="37862"/>
    <lineage>
        <taxon>Eukaryota</taxon>
        <taxon>Metazoa</taxon>
        <taxon>Ecdysozoa</taxon>
        <taxon>Nematoda</taxon>
        <taxon>Chromadorea</taxon>
        <taxon>Rhabditida</taxon>
        <taxon>Rhabditina</taxon>
        <taxon>Rhabditomorpha</taxon>
        <taxon>Strongyloidea</taxon>
        <taxon>Heterorhabditidae</taxon>
        <taxon>Heterorhabditis</taxon>
    </lineage>
</organism>
<reference evidence="3" key="1">
    <citation type="submission" date="2016-11" db="UniProtKB">
        <authorList>
            <consortium name="WormBaseParasite"/>
        </authorList>
    </citation>
    <scope>IDENTIFICATION</scope>
</reference>
<evidence type="ECO:0000256" key="1">
    <source>
        <dbReference type="SAM" id="MobiDB-lite"/>
    </source>
</evidence>
<name>A0A1I7X3I2_HETBA</name>
<protein>
    <submittedName>
        <fullName evidence="3">Lipoprotein</fullName>
    </submittedName>
</protein>
<dbReference type="Proteomes" id="UP000095283">
    <property type="component" value="Unplaced"/>
</dbReference>
<evidence type="ECO:0000313" key="2">
    <source>
        <dbReference type="Proteomes" id="UP000095283"/>
    </source>
</evidence>
<keyword evidence="2" id="KW-1185">Reference proteome</keyword>
<evidence type="ECO:0000313" key="3">
    <source>
        <dbReference type="WBParaSite" id="Hba_12028"/>
    </source>
</evidence>
<feature type="compositionally biased region" description="Low complexity" evidence="1">
    <location>
        <begin position="99"/>
        <end position="118"/>
    </location>
</feature>
<accession>A0A1I7X3I2</accession>
<sequence length="118" mass="13241">MMMAFNITPITGREMVQKNFIKLPDRALSYSDRHVSLNERFSVIERGYYLDSTSKEVPAPIVVRPQPISDILSKDEFTAKIKAETEKRRADASRKSERSQVSTPESASTSSSTESVSP</sequence>